<proteinExistence type="predicted"/>
<accession>A0A0E3ZAQ6</accession>
<evidence type="ECO:0000313" key="4">
    <source>
        <dbReference type="Proteomes" id="UP000033103"/>
    </source>
</evidence>
<gene>
    <name evidence="3" type="ORF">VC03_06250</name>
</gene>
<dbReference type="OrthoDB" id="79353at2"/>
<keyword evidence="1" id="KW-0812">Transmembrane</keyword>
<dbReference type="HOGENOM" id="CLU_015045_2_1_0"/>
<dbReference type="RefSeq" id="WP_046329170.1">
    <property type="nucleotide sequence ID" value="NZ_CP011280.1"/>
</dbReference>
<protein>
    <recommendedName>
        <fullName evidence="2">DUF2207 domain-containing protein</fullName>
    </recommendedName>
</protein>
<keyword evidence="1" id="KW-0472">Membrane</keyword>
<feature type="transmembrane region" description="Helical" evidence="1">
    <location>
        <begin position="427"/>
        <end position="447"/>
    </location>
</feature>
<evidence type="ECO:0000313" key="3">
    <source>
        <dbReference type="EMBL" id="AKC96066.1"/>
    </source>
</evidence>
<dbReference type="PATRIC" id="fig|1069640.6.peg.1241"/>
<dbReference type="Pfam" id="PF09972">
    <property type="entry name" value="DUF2207"/>
    <property type="match status" value="1"/>
</dbReference>
<feature type="domain" description="DUF2207" evidence="2">
    <location>
        <begin position="20"/>
        <end position="197"/>
    </location>
</feature>
<feature type="transmembrane region" description="Helical" evidence="1">
    <location>
        <begin position="223"/>
        <end position="243"/>
    </location>
</feature>
<dbReference type="AlphaFoldDB" id="A0A0E3ZAQ6"/>
<name>A0A0E3ZAQ6_9FUSO</name>
<evidence type="ECO:0000259" key="2">
    <source>
        <dbReference type="Pfam" id="PF09972"/>
    </source>
</evidence>
<keyword evidence="1" id="KW-1133">Transmembrane helix</keyword>
<dbReference type="EMBL" id="CP011280">
    <property type="protein sequence ID" value="AKC96066.1"/>
    <property type="molecule type" value="Genomic_DNA"/>
</dbReference>
<dbReference type="Proteomes" id="UP000033103">
    <property type="component" value="Chromosome"/>
</dbReference>
<reference evidence="3 4" key="1">
    <citation type="journal article" date="2012" name="BMC Genomics">
        <title>Genomic sequence analysis and characterization of Sneathia amnii sp. nov.</title>
        <authorList>
            <consortium name="Vaginal Microbiome Consortium (additional members)"/>
            <person name="Harwich M.D.Jr."/>
            <person name="Serrano M.G."/>
            <person name="Fettweis J.M."/>
            <person name="Alves J.M."/>
            <person name="Reimers M.A."/>
            <person name="Buck G.A."/>
            <person name="Jefferson K.K."/>
        </authorList>
    </citation>
    <scope>NUCLEOTIDE SEQUENCE [LARGE SCALE GENOMIC DNA]</scope>
    <source>
        <strain evidence="3 4">SN35</strain>
    </source>
</reference>
<keyword evidence="4" id="KW-1185">Reference proteome</keyword>
<dbReference type="STRING" id="187101.VC03_06250"/>
<feature type="transmembrane region" description="Helical" evidence="1">
    <location>
        <begin position="398"/>
        <end position="421"/>
    </location>
</feature>
<organism evidence="3 4">
    <name type="scientific">Sneathia vaginalis</name>
    <dbReference type="NCBI Taxonomy" id="187101"/>
    <lineage>
        <taxon>Bacteria</taxon>
        <taxon>Fusobacteriati</taxon>
        <taxon>Fusobacteriota</taxon>
        <taxon>Fusobacteriia</taxon>
        <taxon>Fusobacteriales</taxon>
        <taxon>Leptotrichiaceae</taxon>
        <taxon>Sneathia</taxon>
    </lineage>
</organism>
<sequence>MKKIISIFVLFLTLICYGEKIEKYDVIVSVNKDKSINIKENILYNPEGKLTHGLIRYIVKDNVGNIFSLNSKVGIKDFESNLPVMLERGTKLNSYRLGDKDVYLPEDKPTLITNSYNIYNIIRTDDKTSQIFLNVIGQYWDMDIEKANITLNVDNNAIKDLYVFTGPLRSQTNNYTIDKNTIRTKYKLKPYEGLTFKLNLDKKIYSYTMKDRIFNIINAYTSLTYNLAISFVLLILFIIVGILKKKFKDNRPIEPVYKIDEKISPSLAYMVYKKNISIKPVLYNLLTVVFYSFLTKKMIIATDRYEDVEYILKKGEKVKEKEKYKLKWEDENEKKYSFVEPEVLEKILPILPPEEKKAALNLFRSKDDLLKNKEVLMKTNLELNGYVTGIYKTNVGSFVYLPMVLTIVIAIITFVINISLLEFNVSTLLPIALLLLNIFTCSSLMIFTKEGKDILRNIKGFLMYFNLTEKNIFKNFDSEKELIAYANKMLPYAIALNIRSKFISKIDDAIRTNNFDEDYIYSGIYYGYIYNFSSINNDIYINSMPKVENSNYSGGSFSSGSGGFSGGGFSGGGGSSW</sequence>
<dbReference type="KEGG" id="sns:VC03_06250"/>
<dbReference type="InterPro" id="IPR018702">
    <property type="entry name" value="DUF2207"/>
</dbReference>
<evidence type="ECO:0000256" key="1">
    <source>
        <dbReference type="SAM" id="Phobius"/>
    </source>
</evidence>